<evidence type="ECO:0000313" key="5">
    <source>
        <dbReference type="Proteomes" id="UP000035642"/>
    </source>
</evidence>
<evidence type="ECO:0000256" key="2">
    <source>
        <dbReference type="ARBA" id="ARBA00022980"/>
    </source>
</evidence>
<accession>A0A0K0D9D2</accession>
<dbReference type="SUPFAM" id="SSF52166">
    <property type="entry name" value="Ribosomal protein L4"/>
    <property type="match status" value="1"/>
</dbReference>
<name>A0A0K0D9D2_ANGCA</name>
<dbReference type="InterPro" id="IPR013005">
    <property type="entry name" value="Ribosomal_uL4-like"/>
</dbReference>
<evidence type="ECO:0000256" key="3">
    <source>
        <dbReference type="ARBA" id="ARBA00023274"/>
    </source>
</evidence>
<keyword evidence="2" id="KW-0689">Ribosomal protein</keyword>
<evidence type="ECO:0000313" key="6">
    <source>
        <dbReference type="WBParaSite" id="ACAC_0000672501-mRNA-1"/>
    </source>
</evidence>
<organism evidence="5 6">
    <name type="scientific">Angiostrongylus cantonensis</name>
    <name type="common">Rat lungworm</name>
    <dbReference type="NCBI Taxonomy" id="6313"/>
    <lineage>
        <taxon>Eukaryota</taxon>
        <taxon>Metazoa</taxon>
        <taxon>Ecdysozoa</taxon>
        <taxon>Nematoda</taxon>
        <taxon>Chromadorea</taxon>
        <taxon>Rhabditida</taxon>
        <taxon>Rhabditina</taxon>
        <taxon>Rhabditomorpha</taxon>
        <taxon>Strongyloidea</taxon>
        <taxon>Metastrongylidae</taxon>
        <taxon>Angiostrongylus</taxon>
    </lineage>
</organism>
<sequence>MISVIPDRVSTPEDCPGVTTRVLPNLSKSPFTEVPQAWLSTFDAIEDRKLGLIDLHPDVNITWQSVYRNVQLTKQLTRAEMPGGGRKPWPQKKTGRAHVGSIRCPQFINGGLCVALTLKHAQDSLFIVDRLDQLPTDSDAQFLQDLADSRNWGYSVLFVNETDEIKGGLGAAIEQLPSFTAMPVYGLNCFSLMKYDTVVLSKNALDLLEQRLLKQLHRAGPMNKKYRYIDYKERILNEGEKEDDPLQPPIV</sequence>
<dbReference type="InterPro" id="IPR002136">
    <property type="entry name" value="Ribosomal_uL4"/>
</dbReference>
<dbReference type="InterPro" id="IPR023574">
    <property type="entry name" value="Ribosomal_uL4_dom_sf"/>
</dbReference>
<dbReference type="STRING" id="6313.A0A0K0D9D2"/>
<comment type="similarity">
    <text evidence="1">Belongs to the universal ribosomal protein uL4 family.</text>
</comment>
<dbReference type="GO" id="GO:0003735">
    <property type="term" value="F:structural constituent of ribosome"/>
    <property type="evidence" value="ECO:0007669"/>
    <property type="project" value="InterPro"/>
</dbReference>
<reference evidence="6" key="2">
    <citation type="submission" date="2017-02" db="UniProtKB">
        <authorList>
            <consortium name="WormBaseParasite"/>
        </authorList>
    </citation>
    <scope>IDENTIFICATION</scope>
</reference>
<dbReference type="GO" id="GO:0006412">
    <property type="term" value="P:translation"/>
    <property type="evidence" value="ECO:0007669"/>
    <property type="project" value="InterPro"/>
</dbReference>
<protein>
    <recommendedName>
        <fullName evidence="4">Large ribosomal subunit protein uL4m</fullName>
    </recommendedName>
</protein>
<keyword evidence="5" id="KW-1185">Reference proteome</keyword>
<dbReference type="WBParaSite" id="ACAC_0000672501-mRNA-1">
    <property type="protein sequence ID" value="ACAC_0000672501-mRNA-1"/>
    <property type="gene ID" value="ACAC_0000672501"/>
</dbReference>
<reference evidence="5" key="1">
    <citation type="submission" date="2012-09" db="EMBL/GenBank/DDBJ databases">
        <authorList>
            <person name="Martin A.A."/>
        </authorList>
    </citation>
    <scope>NUCLEOTIDE SEQUENCE</scope>
</reference>
<dbReference type="Gene3D" id="3.40.1370.10">
    <property type="match status" value="2"/>
</dbReference>
<evidence type="ECO:0000256" key="1">
    <source>
        <dbReference type="ARBA" id="ARBA00010528"/>
    </source>
</evidence>
<dbReference type="AlphaFoldDB" id="A0A0K0D9D2"/>
<dbReference type="GO" id="GO:1990904">
    <property type="term" value="C:ribonucleoprotein complex"/>
    <property type="evidence" value="ECO:0007669"/>
    <property type="project" value="UniProtKB-KW"/>
</dbReference>
<dbReference type="PANTHER" id="PTHR10746">
    <property type="entry name" value="50S RIBOSOMAL PROTEIN L4"/>
    <property type="match status" value="1"/>
</dbReference>
<keyword evidence="3" id="KW-0687">Ribonucleoprotein</keyword>
<evidence type="ECO:0000256" key="4">
    <source>
        <dbReference type="ARBA" id="ARBA00040565"/>
    </source>
</evidence>
<dbReference type="GO" id="GO:0005840">
    <property type="term" value="C:ribosome"/>
    <property type="evidence" value="ECO:0007669"/>
    <property type="project" value="UniProtKB-KW"/>
</dbReference>
<proteinExistence type="inferred from homology"/>
<dbReference type="PANTHER" id="PTHR10746:SF6">
    <property type="entry name" value="LARGE RIBOSOMAL SUBUNIT PROTEIN UL4M"/>
    <property type="match status" value="1"/>
</dbReference>
<dbReference type="Pfam" id="PF00573">
    <property type="entry name" value="Ribosomal_L4"/>
    <property type="match status" value="1"/>
</dbReference>
<dbReference type="Proteomes" id="UP000035642">
    <property type="component" value="Unassembled WGS sequence"/>
</dbReference>